<keyword evidence="3" id="KW-1185">Reference proteome</keyword>
<name>A0A6S7HLL5_PARCT</name>
<evidence type="ECO:0000313" key="3">
    <source>
        <dbReference type="Proteomes" id="UP001152795"/>
    </source>
</evidence>
<reference evidence="2" key="1">
    <citation type="submission" date="2020-04" db="EMBL/GenBank/DDBJ databases">
        <authorList>
            <person name="Alioto T."/>
            <person name="Alioto T."/>
            <person name="Gomez Garrido J."/>
        </authorList>
    </citation>
    <scope>NUCLEOTIDE SEQUENCE</scope>
    <source>
        <strain evidence="2">A484AB</strain>
    </source>
</reference>
<dbReference type="OrthoDB" id="5981059at2759"/>
<organism evidence="2 3">
    <name type="scientific">Paramuricea clavata</name>
    <name type="common">Red gorgonian</name>
    <name type="synonym">Violescent sea-whip</name>
    <dbReference type="NCBI Taxonomy" id="317549"/>
    <lineage>
        <taxon>Eukaryota</taxon>
        <taxon>Metazoa</taxon>
        <taxon>Cnidaria</taxon>
        <taxon>Anthozoa</taxon>
        <taxon>Octocorallia</taxon>
        <taxon>Malacalcyonacea</taxon>
        <taxon>Plexauridae</taxon>
        <taxon>Paramuricea</taxon>
    </lineage>
</organism>
<dbReference type="AlphaFoldDB" id="A0A6S7HLL5"/>
<evidence type="ECO:0000313" key="2">
    <source>
        <dbReference type="EMBL" id="CAB4006174.1"/>
    </source>
</evidence>
<dbReference type="Proteomes" id="UP001152795">
    <property type="component" value="Unassembled WGS sequence"/>
</dbReference>
<protein>
    <recommendedName>
        <fullName evidence="1">Mutator-like transposase domain-containing protein</fullName>
    </recommendedName>
</protein>
<dbReference type="InterPro" id="IPR049012">
    <property type="entry name" value="Mutator_transp_dom"/>
</dbReference>
<evidence type="ECO:0000259" key="1">
    <source>
        <dbReference type="Pfam" id="PF20700"/>
    </source>
</evidence>
<proteinExistence type="predicted"/>
<sequence length="155" mass="17027">MLGDGDSATYGSIVDSKPYGDECVPKKLECIGHVQKRVGSRLRKLKSTYKGGKGRLTDGCIVKLIEPIFADLSKPDLLRKCTHGLTQNVNECLNGMIWDRCPKTTYVEQETVALATYLAVLKFNDGDISFLKIFEALDITPGVFTCKGAQDCDTT</sequence>
<feature type="domain" description="Mutator-like transposase" evidence="1">
    <location>
        <begin position="2"/>
        <end position="102"/>
    </location>
</feature>
<accession>A0A6S7HLL5</accession>
<comment type="caution">
    <text evidence="2">The sequence shown here is derived from an EMBL/GenBank/DDBJ whole genome shotgun (WGS) entry which is preliminary data.</text>
</comment>
<dbReference type="EMBL" id="CACRXK020005432">
    <property type="protein sequence ID" value="CAB4006174.1"/>
    <property type="molecule type" value="Genomic_DNA"/>
</dbReference>
<dbReference type="Pfam" id="PF20700">
    <property type="entry name" value="Mutator"/>
    <property type="match status" value="1"/>
</dbReference>
<gene>
    <name evidence="2" type="ORF">PACLA_8A003954</name>
</gene>